<proteinExistence type="predicted"/>
<name>A0ABW5LKS9_9FLAO</name>
<dbReference type="Proteomes" id="UP001597319">
    <property type="component" value="Unassembled WGS sequence"/>
</dbReference>
<sequence>MRKFLICTVALGLMASCAEDIDDNVSIQNSDKENFEMYNSLDVAMDSFDLISEQASLEVQNSSKSSNNGCISIDLLIPFADNPISGFEEYDYYSRMILDYTEEQCQFDDWTGKLEYYVAGVFNQKWKDSTVFKNVRGAEGYTFDGYRIAEQKAELSTETTKVFDVRIDGVITEPNGDSYRYTANRNFEFENRFTADEVITLQESSYVEGITQTFFMRSESVSGAPLVYKVACFNRYNFLRYPVQGSLDFSSSFGVNFNIDFGDGACDKEVTLTGDNGDSIVFDL</sequence>
<evidence type="ECO:0008006" key="3">
    <source>
        <dbReference type="Google" id="ProtNLM"/>
    </source>
</evidence>
<reference evidence="2" key="1">
    <citation type="journal article" date="2019" name="Int. J. Syst. Evol. Microbiol.">
        <title>The Global Catalogue of Microorganisms (GCM) 10K type strain sequencing project: providing services to taxonomists for standard genome sequencing and annotation.</title>
        <authorList>
            <consortium name="The Broad Institute Genomics Platform"/>
            <consortium name="The Broad Institute Genome Sequencing Center for Infectious Disease"/>
            <person name="Wu L."/>
            <person name="Ma J."/>
        </authorList>
    </citation>
    <scope>NUCLEOTIDE SEQUENCE [LARGE SCALE GENOMIC DNA]</scope>
    <source>
        <strain evidence="2">KCTC 52274</strain>
    </source>
</reference>
<protein>
    <recommendedName>
        <fullName evidence="3">Lipoprotein</fullName>
    </recommendedName>
</protein>
<evidence type="ECO:0000313" key="2">
    <source>
        <dbReference type="Proteomes" id="UP001597319"/>
    </source>
</evidence>
<keyword evidence="2" id="KW-1185">Reference proteome</keyword>
<comment type="caution">
    <text evidence="1">The sequence shown here is derived from an EMBL/GenBank/DDBJ whole genome shotgun (WGS) entry which is preliminary data.</text>
</comment>
<dbReference type="EMBL" id="JBHULE010000019">
    <property type="protein sequence ID" value="MFD2564508.1"/>
    <property type="molecule type" value="Genomic_DNA"/>
</dbReference>
<evidence type="ECO:0000313" key="1">
    <source>
        <dbReference type="EMBL" id="MFD2564508.1"/>
    </source>
</evidence>
<gene>
    <name evidence="1" type="ORF">ACFSR1_17630</name>
</gene>
<dbReference type="PROSITE" id="PS51257">
    <property type="entry name" value="PROKAR_LIPOPROTEIN"/>
    <property type="match status" value="1"/>
</dbReference>
<accession>A0ABW5LKS9</accession>
<organism evidence="1 2">
    <name type="scientific">Aquimarina rubra</name>
    <dbReference type="NCBI Taxonomy" id="1920033"/>
    <lineage>
        <taxon>Bacteria</taxon>
        <taxon>Pseudomonadati</taxon>
        <taxon>Bacteroidota</taxon>
        <taxon>Flavobacteriia</taxon>
        <taxon>Flavobacteriales</taxon>
        <taxon>Flavobacteriaceae</taxon>
        <taxon>Aquimarina</taxon>
    </lineage>
</organism>
<dbReference type="RefSeq" id="WP_378294334.1">
    <property type="nucleotide sequence ID" value="NZ_JBHULE010000019.1"/>
</dbReference>